<name>A0A914RN86_PAREQ</name>
<dbReference type="AlphaFoldDB" id="A0A914RN86"/>
<feature type="region of interest" description="Disordered" evidence="1">
    <location>
        <begin position="1"/>
        <end position="26"/>
    </location>
</feature>
<sequence length="88" mass="10294">MERMDSQCSRKHKRQNQPPSALFMDKDSLSNRLSQVKSMGSADDGDPLVKKESKIENLDLSQITDDDSKVLFYKKRYENHTTSRFWHS</sequence>
<keyword evidence="2" id="KW-1185">Reference proteome</keyword>
<organism evidence="2 3">
    <name type="scientific">Parascaris equorum</name>
    <name type="common">Equine roundworm</name>
    <dbReference type="NCBI Taxonomy" id="6256"/>
    <lineage>
        <taxon>Eukaryota</taxon>
        <taxon>Metazoa</taxon>
        <taxon>Ecdysozoa</taxon>
        <taxon>Nematoda</taxon>
        <taxon>Chromadorea</taxon>
        <taxon>Rhabditida</taxon>
        <taxon>Spirurina</taxon>
        <taxon>Ascaridomorpha</taxon>
        <taxon>Ascaridoidea</taxon>
        <taxon>Ascarididae</taxon>
        <taxon>Parascaris</taxon>
    </lineage>
</organism>
<evidence type="ECO:0000313" key="3">
    <source>
        <dbReference type="WBParaSite" id="PEQ_0000776101-mRNA-1"/>
    </source>
</evidence>
<protein>
    <submittedName>
        <fullName evidence="3">Uncharacterized protein</fullName>
    </submittedName>
</protein>
<dbReference type="Proteomes" id="UP000887564">
    <property type="component" value="Unplaced"/>
</dbReference>
<evidence type="ECO:0000256" key="1">
    <source>
        <dbReference type="SAM" id="MobiDB-lite"/>
    </source>
</evidence>
<proteinExistence type="predicted"/>
<accession>A0A914RN86</accession>
<evidence type="ECO:0000313" key="2">
    <source>
        <dbReference type="Proteomes" id="UP000887564"/>
    </source>
</evidence>
<reference evidence="3" key="1">
    <citation type="submission" date="2022-11" db="UniProtKB">
        <authorList>
            <consortium name="WormBaseParasite"/>
        </authorList>
    </citation>
    <scope>IDENTIFICATION</scope>
</reference>
<dbReference type="WBParaSite" id="PEQ_0000776101-mRNA-1">
    <property type="protein sequence ID" value="PEQ_0000776101-mRNA-1"/>
    <property type="gene ID" value="PEQ_0000776101"/>
</dbReference>